<proteinExistence type="predicted"/>
<dbReference type="Pfam" id="PF13401">
    <property type="entry name" value="AAA_22"/>
    <property type="match status" value="1"/>
</dbReference>
<name>A0ABR6NJF1_9SPHN</name>
<dbReference type="InterPro" id="IPR009084">
    <property type="entry name" value="B_transpositn_C"/>
</dbReference>
<comment type="caution">
    <text evidence="3">The sequence shown here is derived from an EMBL/GenBank/DDBJ whole genome shotgun (WGS) entry which is preliminary data.</text>
</comment>
<evidence type="ECO:0000259" key="1">
    <source>
        <dbReference type="Pfam" id="PF09077"/>
    </source>
</evidence>
<evidence type="ECO:0000313" key="3">
    <source>
        <dbReference type="EMBL" id="MBB5987407.1"/>
    </source>
</evidence>
<dbReference type="Proteomes" id="UP001138540">
    <property type="component" value="Unassembled WGS sequence"/>
</dbReference>
<evidence type="ECO:0008006" key="5">
    <source>
        <dbReference type="Google" id="ProtNLM"/>
    </source>
</evidence>
<dbReference type="SUPFAM" id="SSF52540">
    <property type="entry name" value="P-loop containing nucleoside triphosphate hydrolases"/>
    <property type="match status" value="1"/>
</dbReference>
<dbReference type="RefSeq" id="WP_184155916.1">
    <property type="nucleotide sequence ID" value="NZ_JACHKA010000001.1"/>
</dbReference>
<dbReference type="Gene3D" id="1.10.260.40">
    <property type="entry name" value="lambda repressor-like DNA-binding domains"/>
    <property type="match status" value="1"/>
</dbReference>
<feature type="domain" description="B transposition protein C-terminal" evidence="1">
    <location>
        <begin position="233"/>
        <end position="308"/>
    </location>
</feature>
<dbReference type="InterPro" id="IPR036733">
    <property type="entry name" value="B_transposit_C_sf"/>
</dbReference>
<reference evidence="3 4" key="1">
    <citation type="submission" date="2020-08" db="EMBL/GenBank/DDBJ databases">
        <title>Exploring microbial biodiversity for novel pathways involved in the catabolism of aromatic compounds derived from lignin.</title>
        <authorList>
            <person name="Elkins J."/>
        </authorList>
    </citation>
    <scope>NUCLEOTIDE SEQUENCE [LARGE SCALE GENOMIC DNA]</scope>
    <source>
        <strain evidence="3 4">B1D3A</strain>
    </source>
</reference>
<dbReference type="InterPro" id="IPR010982">
    <property type="entry name" value="Lambda_DNA-bd_dom_sf"/>
</dbReference>
<dbReference type="InterPro" id="IPR027417">
    <property type="entry name" value="P-loop_NTPase"/>
</dbReference>
<evidence type="ECO:0000313" key="4">
    <source>
        <dbReference type="Proteomes" id="UP001138540"/>
    </source>
</evidence>
<sequence length="318" mass="34876">MIHIDTLPIDVEEVRDWANAYRDSFSPPLSWPKFGQSVGLPHGTLQPFCKGKYAGDNERIARQLYKFKQGLESRDAVRQSIPVDPGYFETPTSLLIRELLAVAHSGTITVGAFAPGLGKTYTAEDFTGRVQPVSMITLDGITGTRNGIIRATADALNVAQSRWVSELNTLVVRHLRKAKGLLLIDEANHATPEALEQLRSWHDATGVGICLLGNEELLGKITSGVSFARLKRRIRRSVVQQVPLEGDIIAFCDAWQISDIGIRALLKKQAMQGASGGLGELTQIVSDAAVLADEDGGRLELAHVQWAIQRRKIEIVRP</sequence>
<organism evidence="3 4">
    <name type="scientific">Sphingobium lignivorans</name>
    <dbReference type="NCBI Taxonomy" id="2735886"/>
    <lineage>
        <taxon>Bacteria</taxon>
        <taxon>Pseudomonadati</taxon>
        <taxon>Pseudomonadota</taxon>
        <taxon>Alphaproteobacteria</taxon>
        <taxon>Sphingomonadales</taxon>
        <taxon>Sphingomonadaceae</taxon>
        <taxon>Sphingobium</taxon>
    </lineage>
</organism>
<evidence type="ECO:0000259" key="2">
    <source>
        <dbReference type="Pfam" id="PF13401"/>
    </source>
</evidence>
<dbReference type="PANTHER" id="PTHR35894:SF5">
    <property type="entry name" value="MU-LIKE PROPHAGE FLUMU DNA TRANSPOSITION PROTEIN B"/>
    <property type="match status" value="1"/>
</dbReference>
<accession>A0ABR6NJF1</accession>
<dbReference type="EMBL" id="JACHKA010000001">
    <property type="protein sequence ID" value="MBB5987407.1"/>
    <property type="molecule type" value="Genomic_DNA"/>
</dbReference>
<protein>
    <recommendedName>
        <fullName evidence="5">AAA+ ATPase domain-containing protein</fullName>
    </recommendedName>
</protein>
<feature type="domain" description="ORC1/DEAH AAA+ ATPase" evidence="2">
    <location>
        <begin position="115"/>
        <end position="218"/>
    </location>
</feature>
<dbReference type="Pfam" id="PF09077">
    <property type="entry name" value="Phage-MuB_C"/>
    <property type="match status" value="1"/>
</dbReference>
<dbReference type="InterPro" id="IPR049945">
    <property type="entry name" value="AAA_22"/>
</dbReference>
<dbReference type="PANTHER" id="PTHR35894">
    <property type="entry name" value="GENERAL SECRETION PATHWAY PROTEIN A-RELATED"/>
    <property type="match status" value="1"/>
</dbReference>
<keyword evidence="4" id="KW-1185">Reference proteome</keyword>
<gene>
    <name evidence="3" type="ORF">HNP60_003381</name>
</gene>
<dbReference type="Gene3D" id="1.10.1180.10">
    <property type="entry name" value="B transposition protein, C-terminal domain"/>
    <property type="match status" value="1"/>
</dbReference>
<dbReference type="InterPro" id="IPR052026">
    <property type="entry name" value="ExeA_AAA_ATPase_DNA-bind"/>
</dbReference>